<gene>
    <name evidence="2" type="ORF">RDB_LOCUS115332</name>
</gene>
<dbReference type="AlphaFoldDB" id="A0A8H3D145"/>
<feature type="region of interest" description="Disordered" evidence="1">
    <location>
        <begin position="1"/>
        <end position="30"/>
    </location>
</feature>
<sequence length="349" mass="38563">MAGSKGYAQDIETEFGGTRAPPENTATNKRQQTLLSLIDELAELRMGELEKERESSFNRMKDERTSADTEGIERFQAFDERIRSLRLKLQSFANAVRQLGSSVGLINAVNHIRTHLIQIRYLFRENAAELFDSLPHPANIGNRRFSGKTWRDSNFNRTGSTEIGNLPDELNSLATGLHVFLDRLGEVPGFANSAVNTSIMAFEIDLKYHASCLEEFKGQLKLESVARYINDLTVDLEVHMSSMEGSLSTLIDVGVPITRFTQEHTTSGLQNLSTVATFLSGVTATTLQVMFSLSAHGAPLPDFVNGLWISSLIFSIASAINSQLAYHFQGMQLCTALQAAICRGGFQYG</sequence>
<accession>A0A8H3D145</accession>
<comment type="caution">
    <text evidence="2">The sequence shown here is derived from an EMBL/GenBank/DDBJ whole genome shotgun (WGS) entry which is preliminary data.</text>
</comment>
<protein>
    <submittedName>
        <fullName evidence="2">Uncharacterized protein</fullName>
    </submittedName>
</protein>
<dbReference type="EMBL" id="CAJMXA010003560">
    <property type="protein sequence ID" value="CAE6502946.1"/>
    <property type="molecule type" value="Genomic_DNA"/>
</dbReference>
<organism evidence="2 3">
    <name type="scientific">Rhizoctonia solani</name>
    <dbReference type="NCBI Taxonomy" id="456999"/>
    <lineage>
        <taxon>Eukaryota</taxon>
        <taxon>Fungi</taxon>
        <taxon>Dikarya</taxon>
        <taxon>Basidiomycota</taxon>
        <taxon>Agaricomycotina</taxon>
        <taxon>Agaricomycetes</taxon>
        <taxon>Cantharellales</taxon>
        <taxon>Ceratobasidiaceae</taxon>
        <taxon>Rhizoctonia</taxon>
    </lineage>
</organism>
<dbReference type="Proteomes" id="UP000663853">
    <property type="component" value="Unassembled WGS sequence"/>
</dbReference>
<evidence type="ECO:0000256" key="1">
    <source>
        <dbReference type="SAM" id="MobiDB-lite"/>
    </source>
</evidence>
<reference evidence="2" key="1">
    <citation type="submission" date="2021-01" db="EMBL/GenBank/DDBJ databases">
        <authorList>
            <person name="Kaushik A."/>
        </authorList>
    </citation>
    <scope>NUCLEOTIDE SEQUENCE</scope>
    <source>
        <strain evidence="2">AG6-10EEA</strain>
    </source>
</reference>
<name>A0A8H3D145_9AGAM</name>
<evidence type="ECO:0000313" key="3">
    <source>
        <dbReference type="Proteomes" id="UP000663853"/>
    </source>
</evidence>
<evidence type="ECO:0000313" key="2">
    <source>
        <dbReference type="EMBL" id="CAE6502946.1"/>
    </source>
</evidence>
<proteinExistence type="predicted"/>